<name>A0A7W8INF6_9BACL</name>
<keyword evidence="2" id="KW-1185">Reference proteome</keyword>
<proteinExistence type="predicted"/>
<comment type="caution">
    <text evidence="1">The sequence shown here is derived from an EMBL/GenBank/DDBJ whole genome shotgun (WGS) entry which is preliminary data.</text>
</comment>
<dbReference type="AlphaFoldDB" id="A0A7W8INF6"/>
<organism evidence="1 2">
    <name type="scientific">Anoxybacteroides tepidamans</name>
    <dbReference type="NCBI Taxonomy" id="265948"/>
    <lineage>
        <taxon>Bacteria</taxon>
        <taxon>Bacillati</taxon>
        <taxon>Bacillota</taxon>
        <taxon>Bacilli</taxon>
        <taxon>Bacillales</taxon>
        <taxon>Anoxybacillaceae</taxon>
        <taxon>Anoxybacteroides</taxon>
    </lineage>
</organism>
<evidence type="ECO:0000313" key="1">
    <source>
        <dbReference type="EMBL" id="MBB5322927.1"/>
    </source>
</evidence>
<accession>A0A7W8INF6</accession>
<reference evidence="1 2" key="1">
    <citation type="submission" date="2020-08" db="EMBL/GenBank/DDBJ databases">
        <title>Genomic Encyclopedia of Type Strains, Phase IV (KMG-IV): sequencing the most valuable type-strain genomes for metagenomic binning, comparative biology and taxonomic classification.</title>
        <authorList>
            <person name="Goeker M."/>
        </authorList>
    </citation>
    <scope>NUCLEOTIDE SEQUENCE [LARGE SCALE GENOMIC DNA]</scope>
    <source>
        <strain evidence="1 2">DSM 16325</strain>
    </source>
</reference>
<gene>
    <name evidence="1" type="ORF">HNQ34_000004</name>
</gene>
<dbReference type="RefSeq" id="WP_246363617.1">
    <property type="nucleotide sequence ID" value="NZ_JACHEP010000001.1"/>
</dbReference>
<sequence length="56" mass="6887">MSRLDVLVLTDRGERINVEIQVVYQHDMPERMLTERGCFRPLFRKENRIPFFHRQL</sequence>
<dbReference type="EMBL" id="JACHEP010000001">
    <property type="protein sequence ID" value="MBB5322927.1"/>
    <property type="molecule type" value="Genomic_DNA"/>
</dbReference>
<evidence type="ECO:0000313" key="2">
    <source>
        <dbReference type="Proteomes" id="UP000520011"/>
    </source>
</evidence>
<dbReference type="Proteomes" id="UP000520011">
    <property type="component" value="Unassembled WGS sequence"/>
</dbReference>
<protein>
    <submittedName>
        <fullName evidence="1">Uncharacterized protein</fullName>
    </submittedName>
</protein>